<organism evidence="1 2">
    <name type="scientific">Streptomyces echinoruber</name>
    <dbReference type="NCBI Taxonomy" id="68898"/>
    <lineage>
        <taxon>Bacteria</taxon>
        <taxon>Bacillati</taxon>
        <taxon>Actinomycetota</taxon>
        <taxon>Actinomycetes</taxon>
        <taxon>Kitasatosporales</taxon>
        <taxon>Streptomycetaceae</taxon>
        <taxon>Streptomyces</taxon>
    </lineage>
</organism>
<name>A0A918QSV4_9ACTN</name>
<dbReference type="Proteomes" id="UP000623010">
    <property type="component" value="Unassembled WGS sequence"/>
</dbReference>
<dbReference type="EMBL" id="BMWH01000001">
    <property type="protein sequence ID" value="GGZ70949.1"/>
    <property type="molecule type" value="Genomic_DNA"/>
</dbReference>
<comment type="caution">
    <text evidence="1">The sequence shown here is derived from an EMBL/GenBank/DDBJ whole genome shotgun (WGS) entry which is preliminary data.</text>
</comment>
<reference evidence="1" key="2">
    <citation type="submission" date="2020-09" db="EMBL/GenBank/DDBJ databases">
        <authorList>
            <person name="Sun Q."/>
            <person name="Ohkuma M."/>
        </authorList>
    </citation>
    <scope>NUCLEOTIDE SEQUENCE</scope>
    <source>
        <strain evidence="1">JCM 5016</strain>
    </source>
</reference>
<protein>
    <submittedName>
        <fullName evidence="1">Uncharacterized protein</fullName>
    </submittedName>
</protein>
<reference evidence="1" key="1">
    <citation type="journal article" date="2014" name="Int. J. Syst. Evol. Microbiol.">
        <title>Complete genome sequence of Corynebacterium casei LMG S-19264T (=DSM 44701T), isolated from a smear-ripened cheese.</title>
        <authorList>
            <consortium name="US DOE Joint Genome Institute (JGI-PGF)"/>
            <person name="Walter F."/>
            <person name="Albersmeier A."/>
            <person name="Kalinowski J."/>
            <person name="Ruckert C."/>
        </authorList>
    </citation>
    <scope>NUCLEOTIDE SEQUENCE</scope>
    <source>
        <strain evidence="1">JCM 5016</strain>
    </source>
</reference>
<sequence>MTNPVQTNPVQLCDDVEEFTARAARWAPGMPFPLLACRALDRYRSLFPDGRLPAPVAGPREGTVVSVGNQAAAAGAMLARATERRHLVVKPDELLAQLAAFSGTLVAVVGLADDLSEAGDWPGVSGASVGVVTARDLPSLACLVYRSLTTESVGEDRMFIAAHPMLEDSEFADTNEFAGLAPLRERRLKVVVLRALGKECCVGLPDGIVCGRSDPIDSPLPRFTPEYRHMPCMLGHGCHRSDLDEEQRLPAAELHATVVFTHSCSSVAVGTNAYPHHIALGLGLLEGTAVAVVGAMGVHIVQRSAQAEFEAALAEGLPLGRVVERVTERARPINGWLNRFGLLGDPGLVLPWPTGADHARPSATVATTPAATEPDAAALRTLSSLTNVVLPRLERLCWLEPGVDAAAVEAFRIRLRSITEDLHAPGLRVDAEALLEDLTDFQHRTAAQIARDIYVHGWNYGGPALDGLREVSQRPAACPNCGRDRGALVTMRHLVHDELVVQTLQCRRCGDLWWTSEAGEPTAVLEGPVDVDVRGNTIAGLTRTIRNTSAEPLSGGIGFAFAMRRFLGLPPETSAPIRVEPHGTADYTAQIDLVRYQPRPDVHTGVFVAVVNGIYIASASMMRLTLPQRTAAQHRGLRS</sequence>
<keyword evidence="2" id="KW-1185">Reference proteome</keyword>
<dbReference type="AlphaFoldDB" id="A0A918QSV4"/>
<proteinExistence type="predicted"/>
<gene>
    <name evidence="1" type="ORF">GCM10010389_05560</name>
</gene>
<evidence type="ECO:0000313" key="2">
    <source>
        <dbReference type="Proteomes" id="UP000623010"/>
    </source>
</evidence>
<accession>A0A918QSV4</accession>
<dbReference type="RefSeq" id="WP_190055626.1">
    <property type="nucleotide sequence ID" value="NZ_BMWH01000001.1"/>
</dbReference>
<evidence type="ECO:0000313" key="1">
    <source>
        <dbReference type="EMBL" id="GGZ70949.1"/>
    </source>
</evidence>